<name>A0A6A6QSU7_9PEZI</name>
<dbReference type="EMBL" id="MU004189">
    <property type="protein sequence ID" value="KAF2495184.1"/>
    <property type="molecule type" value="Genomic_DNA"/>
</dbReference>
<sequence>MDPSSPPKDGTCHFFRPAQEIRDMIYEYALTSPDGRIICNEYIAFDDDAHQPFTRLEFPRSNCTEVNQLRHVCKRLCEETTGLTLKFNKHVEFFDKTFLVSEYQEPESYFSDCSNSAVDKCITFLSACTPKSRAKLHSIVIEIPHADDAPYAEIATTLNDLCFMVLHLSIKVIIGDWYFDQASEVHDFLRIGYLLESKRQAYELGSAPNLKLVPCEEVFDEAMFTQGLARRWRPFNVKQSFPRDTIRWLAEGIVVREESLVDPFFIRIELPILQRR</sequence>
<accession>A0A6A6QSU7</accession>
<keyword evidence="2" id="KW-1185">Reference proteome</keyword>
<organism evidence="1 2">
    <name type="scientific">Lophium mytilinum</name>
    <dbReference type="NCBI Taxonomy" id="390894"/>
    <lineage>
        <taxon>Eukaryota</taxon>
        <taxon>Fungi</taxon>
        <taxon>Dikarya</taxon>
        <taxon>Ascomycota</taxon>
        <taxon>Pezizomycotina</taxon>
        <taxon>Dothideomycetes</taxon>
        <taxon>Pleosporomycetidae</taxon>
        <taxon>Mytilinidiales</taxon>
        <taxon>Mytilinidiaceae</taxon>
        <taxon>Lophium</taxon>
    </lineage>
</organism>
<evidence type="ECO:0000313" key="2">
    <source>
        <dbReference type="Proteomes" id="UP000799750"/>
    </source>
</evidence>
<dbReference type="OrthoDB" id="3800235at2759"/>
<dbReference type="AlphaFoldDB" id="A0A6A6QSU7"/>
<gene>
    <name evidence="1" type="ORF">BU16DRAFT_609934</name>
</gene>
<reference evidence="1" key="1">
    <citation type="journal article" date="2020" name="Stud. Mycol.">
        <title>101 Dothideomycetes genomes: a test case for predicting lifestyles and emergence of pathogens.</title>
        <authorList>
            <person name="Haridas S."/>
            <person name="Albert R."/>
            <person name="Binder M."/>
            <person name="Bloem J."/>
            <person name="Labutti K."/>
            <person name="Salamov A."/>
            <person name="Andreopoulos B."/>
            <person name="Baker S."/>
            <person name="Barry K."/>
            <person name="Bills G."/>
            <person name="Bluhm B."/>
            <person name="Cannon C."/>
            <person name="Castanera R."/>
            <person name="Culley D."/>
            <person name="Daum C."/>
            <person name="Ezra D."/>
            <person name="Gonzalez J."/>
            <person name="Henrissat B."/>
            <person name="Kuo A."/>
            <person name="Liang C."/>
            <person name="Lipzen A."/>
            <person name="Lutzoni F."/>
            <person name="Magnuson J."/>
            <person name="Mondo S."/>
            <person name="Nolan M."/>
            <person name="Ohm R."/>
            <person name="Pangilinan J."/>
            <person name="Park H.-J."/>
            <person name="Ramirez L."/>
            <person name="Alfaro M."/>
            <person name="Sun H."/>
            <person name="Tritt A."/>
            <person name="Yoshinaga Y."/>
            <person name="Zwiers L.-H."/>
            <person name="Turgeon B."/>
            <person name="Goodwin S."/>
            <person name="Spatafora J."/>
            <person name="Crous P."/>
            <person name="Grigoriev I."/>
        </authorList>
    </citation>
    <scope>NUCLEOTIDE SEQUENCE</scope>
    <source>
        <strain evidence="1">CBS 269.34</strain>
    </source>
</reference>
<evidence type="ECO:0000313" key="1">
    <source>
        <dbReference type="EMBL" id="KAF2495184.1"/>
    </source>
</evidence>
<proteinExistence type="predicted"/>
<protein>
    <submittedName>
        <fullName evidence="1">Uncharacterized protein</fullName>
    </submittedName>
</protein>
<dbReference type="Proteomes" id="UP000799750">
    <property type="component" value="Unassembled WGS sequence"/>
</dbReference>